<dbReference type="AlphaFoldDB" id="A0A8H7AIS3"/>
<accession>A0A8H7AIS3</accession>
<evidence type="ECO:0000256" key="1">
    <source>
        <dbReference type="SAM" id="MobiDB-lite"/>
    </source>
</evidence>
<dbReference type="EMBL" id="JAACFV010000036">
    <property type="protein sequence ID" value="KAF7509865.1"/>
    <property type="molecule type" value="Genomic_DNA"/>
</dbReference>
<protein>
    <submittedName>
        <fullName evidence="2">Uncharacterized protein</fullName>
    </submittedName>
</protein>
<dbReference type="OrthoDB" id="16262at2759"/>
<comment type="caution">
    <text evidence="2">The sequence shown here is derived from an EMBL/GenBank/DDBJ whole genome shotgun (WGS) entry which is preliminary data.</text>
</comment>
<name>A0A8H7AIS3_9EURO</name>
<evidence type="ECO:0000313" key="2">
    <source>
        <dbReference type="EMBL" id="KAF7509865.1"/>
    </source>
</evidence>
<keyword evidence="3" id="KW-1185">Reference proteome</keyword>
<gene>
    <name evidence="2" type="ORF">GJ744_007376</name>
</gene>
<sequence length="130" mass="14402">MRLIQLPRRNASGIGRHLSRTAFKRPGGAPAAVSRLPVRPQKPTHSKTIFSRDGSTSTAIAVSEDVSYPTSMGREIPRDVDDVRPMEALGRPQAMSYSWVGLTGGQIFRDMMRRHNVKHICDSSLKSRTS</sequence>
<evidence type="ECO:0000313" key="3">
    <source>
        <dbReference type="Proteomes" id="UP000606974"/>
    </source>
</evidence>
<reference evidence="2" key="1">
    <citation type="submission" date="2020-02" db="EMBL/GenBank/DDBJ databases">
        <authorList>
            <person name="Palmer J.M."/>
        </authorList>
    </citation>
    <scope>NUCLEOTIDE SEQUENCE</scope>
    <source>
        <strain evidence="2">EPUS1.4</strain>
        <tissue evidence="2">Thallus</tissue>
    </source>
</reference>
<organism evidence="2 3">
    <name type="scientific">Endocarpon pusillum</name>
    <dbReference type="NCBI Taxonomy" id="364733"/>
    <lineage>
        <taxon>Eukaryota</taxon>
        <taxon>Fungi</taxon>
        <taxon>Dikarya</taxon>
        <taxon>Ascomycota</taxon>
        <taxon>Pezizomycotina</taxon>
        <taxon>Eurotiomycetes</taxon>
        <taxon>Chaetothyriomycetidae</taxon>
        <taxon>Verrucariales</taxon>
        <taxon>Verrucariaceae</taxon>
        <taxon>Endocarpon</taxon>
    </lineage>
</organism>
<dbReference type="Proteomes" id="UP000606974">
    <property type="component" value="Unassembled WGS sequence"/>
</dbReference>
<feature type="region of interest" description="Disordered" evidence="1">
    <location>
        <begin position="22"/>
        <end position="56"/>
    </location>
</feature>
<proteinExistence type="predicted"/>
<feature type="compositionally biased region" description="Polar residues" evidence="1">
    <location>
        <begin position="46"/>
        <end position="56"/>
    </location>
</feature>